<dbReference type="PANTHER" id="PTHR44675">
    <property type="entry name" value="PAK1 INTERACTING PROTEIN 1"/>
    <property type="match status" value="1"/>
</dbReference>
<evidence type="ECO:0000313" key="3">
    <source>
        <dbReference type="Proteomes" id="UP000799429"/>
    </source>
</evidence>
<dbReference type="SUPFAM" id="SSF50978">
    <property type="entry name" value="WD40 repeat-like"/>
    <property type="match status" value="1"/>
</dbReference>
<dbReference type="PANTHER" id="PTHR44675:SF1">
    <property type="entry name" value="P21-ACTIVATED PROTEIN KINASE-INTERACTING PROTEIN 1"/>
    <property type="match status" value="1"/>
</dbReference>
<feature type="region of interest" description="Disordered" evidence="1">
    <location>
        <begin position="127"/>
        <end position="148"/>
    </location>
</feature>
<name>A0A9P4SJD1_9PEZI</name>
<organism evidence="2 3">
    <name type="scientific">Patellaria atrata CBS 101060</name>
    <dbReference type="NCBI Taxonomy" id="1346257"/>
    <lineage>
        <taxon>Eukaryota</taxon>
        <taxon>Fungi</taxon>
        <taxon>Dikarya</taxon>
        <taxon>Ascomycota</taxon>
        <taxon>Pezizomycotina</taxon>
        <taxon>Dothideomycetes</taxon>
        <taxon>Dothideomycetes incertae sedis</taxon>
        <taxon>Patellariales</taxon>
        <taxon>Patellariaceae</taxon>
        <taxon>Patellaria</taxon>
    </lineage>
</organism>
<dbReference type="InterPro" id="IPR036322">
    <property type="entry name" value="WD40_repeat_dom_sf"/>
</dbReference>
<feature type="region of interest" description="Disordered" evidence="1">
    <location>
        <begin position="1"/>
        <end position="38"/>
    </location>
</feature>
<feature type="compositionally biased region" description="Basic and acidic residues" evidence="1">
    <location>
        <begin position="448"/>
        <end position="458"/>
    </location>
</feature>
<dbReference type="InterPro" id="IPR015943">
    <property type="entry name" value="WD40/YVTN_repeat-like_dom_sf"/>
</dbReference>
<dbReference type="OrthoDB" id="308449at2759"/>
<accession>A0A9P4SJD1</accession>
<reference evidence="2" key="1">
    <citation type="journal article" date="2020" name="Stud. Mycol.">
        <title>101 Dothideomycetes genomes: a test case for predicting lifestyles and emergence of pathogens.</title>
        <authorList>
            <person name="Haridas S."/>
            <person name="Albert R."/>
            <person name="Binder M."/>
            <person name="Bloem J."/>
            <person name="Labutti K."/>
            <person name="Salamov A."/>
            <person name="Andreopoulos B."/>
            <person name="Baker S."/>
            <person name="Barry K."/>
            <person name="Bills G."/>
            <person name="Bluhm B."/>
            <person name="Cannon C."/>
            <person name="Castanera R."/>
            <person name="Culley D."/>
            <person name="Daum C."/>
            <person name="Ezra D."/>
            <person name="Gonzalez J."/>
            <person name="Henrissat B."/>
            <person name="Kuo A."/>
            <person name="Liang C."/>
            <person name="Lipzen A."/>
            <person name="Lutzoni F."/>
            <person name="Magnuson J."/>
            <person name="Mondo S."/>
            <person name="Nolan M."/>
            <person name="Ohm R."/>
            <person name="Pangilinan J."/>
            <person name="Park H.-J."/>
            <person name="Ramirez L."/>
            <person name="Alfaro M."/>
            <person name="Sun H."/>
            <person name="Tritt A."/>
            <person name="Yoshinaga Y."/>
            <person name="Zwiers L.-H."/>
            <person name="Turgeon B."/>
            <person name="Goodwin S."/>
            <person name="Spatafora J."/>
            <person name="Crous P."/>
            <person name="Grigoriev I."/>
        </authorList>
    </citation>
    <scope>NUCLEOTIDE SEQUENCE</scope>
    <source>
        <strain evidence="2">CBS 101060</strain>
    </source>
</reference>
<dbReference type="AlphaFoldDB" id="A0A9P4SJD1"/>
<dbReference type="InterPro" id="IPR051959">
    <property type="entry name" value="PAK1-Kinase_Regulator"/>
</dbReference>
<feature type="compositionally biased region" description="Polar residues" evidence="1">
    <location>
        <begin position="27"/>
        <end position="38"/>
    </location>
</feature>
<comment type="caution">
    <text evidence="2">The sequence shown here is derived from an EMBL/GenBank/DDBJ whole genome shotgun (WGS) entry which is preliminary data.</text>
</comment>
<dbReference type="Gene3D" id="2.130.10.10">
    <property type="entry name" value="YVTN repeat-like/Quinoprotein amine dehydrogenase"/>
    <property type="match status" value="2"/>
</dbReference>
<feature type="region of interest" description="Disordered" evidence="1">
    <location>
        <begin position="438"/>
        <end position="458"/>
    </location>
</feature>
<evidence type="ECO:0000256" key="1">
    <source>
        <dbReference type="SAM" id="MobiDB-lite"/>
    </source>
</evidence>
<protein>
    <submittedName>
        <fullName evidence="2">WD40 repeat-like protein</fullName>
    </submittedName>
</protein>
<proteinExistence type="predicted"/>
<feature type="region of interest" description="Disordered" evidence="1">
    <location>
        <begin position="485"/>
        <end position="512"/>
    </location>
</feature>
<gene>
    <name evidence="2" type="ORF">M501DRAFT_993659</name>
</gene>
<dbReference type="EMBL" id="MU006089">
    <property type="protein sequence ID" value="KAF2842885.1"/>
    <property type="molecule type" value="Genomic_DNA"/>
</dbReference>
<keyword evidence="3" id="KW-1185">Reference proteome</keyword>
<dbReference type="SMART" id="SM00320">
    <property type="entry name" value="WD40"/>
    <property type="match status" value="4"/>
</dbReference>
<dbReference type="InterPro" id="IPR001680">
    <property type="entry name" value="WD40_rpt"/>
</dbReference>
<dbReference type="Pfam" id="PF00400">
    <property type="entry name" value="WD40"/>
    <property type="match status" value="2"/>
</dbReference>
<evidence type="ECO:0000313" key="2">
    <source>
        <dbReference type="EMBL" id="KAF2842885.1"/>
    </source>
</evidence>
<feature type="compositionally biased region" description="Polar residues" evidence="1">
    <location>
        <begin position="139"/>
        <end position="148"/>
    </location>
</feature>
<dbReference type="Proteomes" id="UP000799429">
    <property type="component" value="Unassembled WGS sequence"/>
</dbReference>
<sequence length="512" mass="55187">MPKRKRGPIENGAGTQNGISKQHKSSNPRNETVNASEAHTQDTYIQVITGSYERVLHGFTVAIPPKRLSNPSEASPEVKVADTFLFNAHTSAIRCVAVSPSLKSPESKNKLVLASGSTDERINLYQLSTSPPSRGSKPSLPSLTGATVSENRKNRELGSLLHHASSVTALYWPQRGKLMSAAEDNTIAVTRSRDWTVLSTIKAPMPAAVGRPSGDTAAAGDTPAGVNDFAVHPSMKLMVSVGKGEKCVRLWNLMTGKKAGVLNFEKDMLQKVGEGKWGSGEGRKVVWDKEGTEFAIAFERGVAIYDLNSKPKLRIVPQPRTKIHEISYLPDLEKKVLVLSTEDGRILFYSTEANSSNDLKSSETQPAWKSLPECILLGQIGGKTDNITGRIKDFQILPLSSEDESSVDQALVVAGSSDGAVRTWCLNLEELVSSETANGTINGVNGDSAEKEKSKNEEVKSMGTLIKTYETGNRITCLTAFIMTGSADSEEDDDGASQQEEKEGSDSDSDSS</sequence>